<organism evidence="12 13">
    <name type="scientific">Aureimonas altamirensis</name>
    <dbReference type="NCBI Taxonomy" id="370622"/>
    <lineage>
        <taxon>Bacteria</taxon>
        <taxon>Pseudomonadati</taxon>
        <taxon>Pseudomonadota</taxon>
        <taxon>Alphaproteobacteria</taxon>
        <taxon>Hyphomicrobiales</taxon>
        <taxon>Aurantimonadaceae</taxon>
        <taxon>Aureimonas</taxon>
    </lineage>
</organism>
<comment type="subcellular location">
    <subcellularLocation>
        <location evidence="10">Cell membrane</location>
    </subcellularLocation>
</comment>
<evidence type="ECO:0000256" key="6">
    <source>
        <dbReference type="ARBA" id="ARBA00031445"/>
    </source>
</evidence>
<evidence type="ECO:0000259" key="11">
    <source>
        <dbReference type="Pfam" id="PF04413"/>
    </source>
</evidence>
<dbReference type="EC" id="2.4.99.12" evidence="3 10"/>
<dbReference type="UniPathway" id="UPA00958"/>
<dbReference type="InterPro" id="IPR039901">
    <property type="entry name" value="Kdotransferase"/>
</dbReference>
<evidence type="ECO:0000256" key="2">
    <source>
        <dbReference type="ARBA" id="ARBA00004713"/>
    </source>
</evidence>
<dbReference type="GO" id="GO:0009245">
    <property type="term" value="P:lipid A biosynthetic process"/>
    <property type="evidence" value="ECO:0007669"/>
    <property type="project" value="TreeGrafter"/>
</dbReference>
<feature type="domain" description="3-deoxy-D-manno-octulosonic-acid transferase N-terminal" evidence="11">
    <location>
        <begin position="41"/>
        <end position="215"/>
    </location>
</feature>
<dbReference type="Proteomes" id="UP000030826">
    <property type="component" value="Unassembled WGS sequence"/>
</dbReference>
<dbReference type="OrthoDB" id="9789797at2"/>
<name>A0A0B1QA91_9HYPH</name>
<feature type="site" description="Transition state stabilizer" evidence="9">
    <location>
        <position position="137"/>
    </location>
</feature>
<keyword evidence="10" id="KW-1003">Cell membrane</keyword>
<gene>
    <name evidence="12" type="ORF">LA66_03535</name>
</gene>
<dbReference type="PANTHER" id="PTHR42755:SF1">
    <property type="entry name" value="3-DEOXY-D-MANNO-OCTULOSONIC ACID TRANSFERASE, MITOCHONDRIAL-RELATED"/>
    <property type="match status" value="1"/>
</dbReference>
<dbReference type="PANTHER" id="PTHR42755">
    <property type="entry name" value="3-DEOXY-MANNO-OCTULOSONATE CYTIDYLYLTRANSFERASE"/>
    <property type="match status" value="1"/>
</dbReference>
<dbReference type="InterPro" id="IPR038107">
    <property type="entry name" value="Glycos_transf_N_sf"/>
</dbReference>
<comment type="catalytic activity">
    <reaction evidence="7 10">
        <text>lipid IVA (E. coli) + CMP-3-deoxy-beta-D-manno-octulosonate = alpha-Kdo-(2-&gt;6)-lipid IVA (E. coli) + CMP + H(+)</text>
        <dbReference type="Rhea" id="RHEA:28066"/>
        <dbReference type="ChEBI" id="CHEBI:15378"/>
        <dbReference type="ChEBI" id="CHEBI:58603"/>
        <dbReference type="ChEBI" id="CHEBI:60364"/>
        <dbReference type="ChEBI" id="CHEBI:60377"/>
        <dbReference type="ChEBI" id="CHEBI:85987"/>
        <dbReference type="EC" id="2.4.99.12"/>
    </reaction>
</comment>
<keyword evidence="10" id="KW-0472">Membrane</keyword>
<dbReference type="GO" id="GO:0009244">
    <property type="term" value="P:lipopolysaccharide core region biosynthetic process"/>
    <property type="evidence" value="ECO:0007669"/>
    <property type="project" value="UniProtKB-UniRule"/>
</dbReference>
<evidence type="ECO:0000256" key="3">
    <source>
        <dbReference type="ARBA" id="ARBA00012621"/>
    </source>
</evidence>
<dbReference type="EMBL" id="JRFJ01000001">
    <property type="protein sequence ID" value="KHJ55725.1"/>
    <property type="molecule type" value="Genomic_DNA"/>
</dbReference>
<keyword evidence="10" id="KW-0448">Lipopolysaccharide biosynthesis</keyword>
<evidence type="ECO:0000256" key="4">
    <source>
        <dbReference type="ARBA" id="ARBA00019077"/>
    </source>
</evidence>
<dbReference type="AlphaFoldDB" id="A0A0B1QA91"/>
<comment type="function">
    <text evidence="1 10">Involved in lipopolysaccharide (LPS) biosynthesis. Catalyzes the transfer of 3-deoxy-D-manno-octulosonate (Kdo) residue(s) from CMP-Kdo to lipid IV(A), the tetraacyldisaccharide-1,4'-bisphosphate precursor of lipid A.</text>
</comment>
<comment type="similarity">
    <text evidence="10">Belongs to the glycosyltransferase group 1 family.</text>
</comment>
<evidence type="ECO:0000313" key="13">
    <source>
        <dbReference type="Proteomes" id="UP000030826"/>
    </source>
</evidence>
<comment type="caution">
    <text evidence="12">The sequence shown here is derived from an EMBL/GenBank/DDBJ whole genome shotgun (WGS) entry which is preliminary data.</text>
</comment>
<evidence type="ECO:0000256" key="5">
    <source>
        <dbReference type="ARBA" id="ARBA00022679"/>
    </source>
</evidence>
<comment type="pathway">
    <text evidence="2 10">Bacterial outer membrane biogenesis; LPS core biosynthesis.</text>
</comment>
<dbReference type="NCBIfam" id="NF004387">
    <property type="entry name" value="PRK05749.1-3"/>
    <property type="match status" value="1"/>
</dbReference>
<evidence type="ECO:0000256" key="9">
    <source>
        <dbReference type="PIRSR" id="PIRSR639901-2"/>
    </source>
</evidence>
<evidence type="ECO:0000256" key="10">
    <source>
        <dbReference type="RuleBase" id="RU365103"/>
    </source>
</evidence>
<dbReference type="Pfam" id="PF04413">
    <property type="entry name" value="Glycos_transf_N"/>
    <property type="match status" value="1"/>
</dbReference>
<dbReference type="GO" id="GO:0005886">
    <property type="term" value="C:plasma membrane"/>
    <property type="evidence" value="ECO:0007669"/>
    <property type="project" value="UniProtKB-SubCell"/>
</dbReference>
<dbReference type="Gene3D" id="3.40.50.11720">
    <property type="entry name" value="3-Deoxy-D-manno-octulosonic-acid transferase, N-terminal domain"/>
    <property type="match status" value="1"/>
</dbReference>
<keyword evidence="5 10" id="KW-0808">Transferase</keyword>
<dbReference type="SUPFAM" id="SSF53756">
    <property type="entry name" value="UDP-Glycosyltransferase/glycogen phosphorylase"/>
    <property type="match status" value="1"/>
</dbReference>
<dbReference type="FunFam" id="3.40.50.11720:FF:000001">
    <property type="entry name" value="3-deoxy-D-manno-octulosonic acid transferase"/>
    <property type="match status" value="1"/>
</dbReference>
<accession>A0A0B1QA91</accession>
<evidence type="ECO:0000256" key="7">
    <source>
        <dbReference type="ARBA" id="ARBA00049183"/>
    </source>
</evidence>
<protein>
    <recommendedName>
        <fullName evidence="4 10">3-deoxy-D-manno-octulosonic acid transferase</fullName>
        <shortName evidence="10">Kdo transferase</shortName>
        <ecNumber evidence="3 10">2.4.99.12</ecNumber>
    </recommendedName>
    <alternativeName>
        <fullName evidence="6 10">Lipid IV(A) 3-deoxy-D-manno-octulosonic acid transferase</fullName>
    </alternativeName>
</protein>
<evidence type="ECO:0000256" key="8">
    <source>
        <dbReference type="PIRSR" id="PIRSR639901-1"/>
    </source>
</evidence>
<feature type="active site" description="Proton acceptor" evidence="8">
    <location>
        <position position="69"/>
    </location>
</feature>
<evidence type="ECO:0000256" key="1">
    <source>
        <dbReference type="ARBA" id="ARBA00003394"/>
    </source>
</evidence>
<dbReference type="RefSeq" id="WP_039188759.1">
    <property type="nucleotide sequence ID" value="NZ_JRFJ01000001.1"/>
</dbReference>
<feature type="site" description="Transition state stabilizer" evidence="9">
    <location>
        <position position="213"/>
    </location>
</feature>
<sequence>MSDGWARGVLTTYRLVGSLAYPMLGAYVGWRAARGKEDPRRRRERYGFTDAVRPEGGPLVWIHAASIGESAAVAPLVREIANEGFTIVMTTGTVTSAAIVRERLSDAVIHQYVPLDLKQSVARFLDHWRPDLAIVAESEIWPMTLMELTRRRIPQVLVNARLSDRSFRRWRAVPALAEALLENISQIVAQSDVDGERFHMLGARSVTVAGNLKADTAPPPLPDREAALALAQAIARRPTFAAVSTHAGEEAIIADVHRKVSERLPRLMTIIVPRHVERAPEIVKELTAKGLRVARRSLGEMPDPTTDIYLGDTVGEMGLYLRLTEVAFVGRSLAGEGGQNPLEAAMLGTAVLSGRYVQNFRDIYQRLIKNGGARIVKDGEQLAEEVELLLTDAEARAAMSAAGKASVHEMRGALSRTMQALEPFLHPLRLTLNFERRQRGDPHR</sequence>
<proteinExistence type="inferred from homology"/>
<dbReference type="Gene3D" id="3.40.50.2000">
    <property type="entry name" value="Glycogen Phosphorylase B"/>
    <property type="match status" value="1"/>
</dbReference>
<reference evidence="12 13" key="1">
    <citation type="submission" date="2014-09" db="EMBL/GenBank/DDBJ databases">
        <title>Isolation and characterization of Aurantimonas altamirensis ON-56566 from clinical sample following a dog bite.</title>
        <authorList>
            <person name="Eshaghi A."/>
            <person name="Li A."/>
            <person name="Shahinas D."/>
            <person name="Bahn P."/>
            <person name="Kus J.V."/>
            <person name="Patel S.N."/>
        </authorList>
    </citation>
    <scope>NUCLEOTIDE SEQUENCE [LARGE SCALE GENOMIC DNA]</scope>
    <source>
        <strain evidence="12 13">ON-56566</strain>
    </source>
</reference>
<dbReference type="GO" id="GO:0043842">
    <property type="term" value="F:Kdo transferase activity"/>
    <property type="evidence" value="ECO:0007669"/>
    <property type="project" value="UniProtKB-EC"/>
</dbReference>
<dbReference type="STRING" id="370622.LA66_03535"/>
<evidence type="ECO:0000313" key="12">
    <source>
        <dbReference type="EMBL" id="KHJ55725.1"/>
    </source>
</evidence>
<dbReference type="InterPro" id="IPR007507">
    <property type="entry name" value="Glycos_transf_N"/>
</dbReference>